<dbReference type="CDD" id="cd07891">
    <property type="entry name" value="CYTH-like_CthTTM-like_1"/>
    <property type="match status" value="1"/>
</dbReference>
<dbReference type="Gene3D" id="2.40.320.10">
    <property type="entry name" value="Hypothetical Protein Pfu-838710-001"/>
    <property type="match status" value="1"/>
</dbReference>
<dbReference type="SUPFAM" id="SSF55154">
    <property type="entry name" value="CYTH-like phosphatases"/>
    <property type="match status" value="1"/>
</dbReference>
<dbReference type="PIRSF" id="PIRSF016487">
    <property type="entry name" value="CYTH_UCP016487"/>
    <property type="match status" value="1"/>
</dbReference>
<keyword evidence="4" id="KW-1185">Reference proteome</keyword>
<dbReference type="PANTHER" id="PTHR40114">
    <property type="entry name" value="SLR0698 PROTEIN"/>
    <property type="match status" value="1"/>
</dbReference>
<sequence length="164" mass="18567">MAKEIERKFLVEGDGWRDEVASSSDFIQAYIVTMDDRSLRVRLMDEERATLTLKIGTDMISRDEFEYAIPVADAREMIAAAVGIVLEKTRYNVDHEGFTWEIDVYHGTYAGLVVAEVEMEDEEQDPALPAWVGEEVTGDRRYSNQMMAATDMSMELCDGVSHKA</sequence>
<evidence type="ECO:0000256" key="1">
    <source>
        <dbReference type="PIRSR" id="PIRSR016487-1"/>
    </source>
</evidence>
<dbReference type="PROSITE" id="PS51707">
    <property type="entry name" value="CYTH"/>
    <property type="match status" value="1"/>
</dbReference>
<feature type="domain" description="CYTH" evidence="2">
    <location>
        <begin position="2"/>
        <end position="148"/>
    </location>
</feature>
<reference evidence="3 4" key="1">
    <citation type="submission" date="2014-06" db="EMBL/GenBank/DDBJ databases">
        <title>Rhizobium pelagicum/R2-400B4.</title>
        <authorList>
            <person name="Kimes N.E."/>
            <person name="Lopez-Perez M."/>
        </authorList>
    </citation>
    <scope>NUCLEOTIDE SEQUENCE [LARGE SCALE GENOMIC DNA]</scope>
    <source>
        <strain evidence="3 4">R2-400B4</strain>
    </source>
</reference>
<dbReference type="OrthoDB" id="9805588at2"/>
<dbReference type="InterPro" id="IPR023577">
    <property type="entry name" value="CYTH_domain"/>
</dbReference>
<evidence type="ECO:0000259" key="2">
    <source>
        <dbReference type="PROSITE" id="PS51707"/>
    </source>
</evidence>
<dbReference type="EMBL" id="JOKJ01000007">
    <property type="protein sequence ID" value="KEQ09542.1"/>
    <property type="molecule type" value="Genomic_DNA"/>
</dbReference>
<protein>
    <submittedName>
        <fullName evidence="3">Adenylate cyclase</fullName>
    </submittedName>
</protein>
<dbReference type="SMART" id="SM01118">
    <property type="entry name" value="CYTH"/>
    <property type="match status" value="1"/>
</dbReference>
<dbReference type="Pfam" id="PF01928">
    <property type="entry name" value="CYTH"/>
    <property type="match status" value="1"/>
</dbReference>
<dbReference type="Proteomes" id="UP000052167">
    <property type="component" value="Unassembled WGS sequence"/>
</dbReference>
<dbReference type="RefSeq" id="WP_037165750.1">
    <property type="nucleotide sequence ID" value="NZ_CAJXID010000016.1"/>
</dbReference>
<dbReference type="InterPro" id="IPR012042">
    <property type="entry name" value="NeuTTM/CthTTM-like"/>
</dbReference>
<dbReference type="PANTHER" id="PTHR40114:SF1">
    <property type="entry name" value="SLR0698 PROTEIN"/>
    <property type="match status" value="1"/>
</dbReference>
<accession>A0A922TBH5</accession>
<name>A0A922TBH5_9HYPH</name>
<organism evidence="3 4">
    <name type="scientific">Pseudorhizobium pelagicum</name>
    <dbReference type="NCBI Taxonomy" id="1509405"/>
    <lineage>
        <taxon>Bacteria</taxon>
        <taxon>Pseudomonadati</taxon>
        <taxon>Pseudomonadota</taxon>
        <taxon>Alphaproteobacteria</taxon>
        <taxon>Hyphomicrobiales</taxon>
        <taxon>Rhizobiaceae</taxon>
        <taxon>Rhizobium/Agrobacterium group</taxon>
        <taxon>Pseudorhizobium</taxon>
    </lineage>
</organism>
<proteinExistence type="predicted"/>
<gene>
    <name evidence="3" type="ORF">GV68_24275</name>
</gene>
<evidence type="ECO:0000313" key="3">
    <source>
        <dbReference type="EMBL" id="KEQ09542.1"/>
    </source>
</evidence>
<comment type="caution">
    <text evidence="3">The sequence shown here is derived from an EMBL/GenBank/DDBJ whole genome shotgun (WGS) entry which is preliminary data.</text>
</comment>
<evidence type="ECO:0000313" key="4">
    <source>
        <dbReference type="Proteomes" id="UP000052167"/>
    </source>
</evidence>
<dbReference type="AlphaFoldDB" id="A0A922TBH5"/>
<dbReference type="InterPro" id="IPR033469">
    <property type="entry name" value="CYTH-like_dom_sf"/>
</dbReference>
<feature type="active site" description="Proton acceptor" evidence="1">
    <location>
        <position position="30"/>
    </location>
</feature>